<name>A0A0C5V3Q0_9GAMM</name>
<dbReference type="PROSITE" id="PS51257">
    <property type="entry name" value="PROKAR_LIPOPROTEIN"/>
    <property type="match status" value="1"/>
</dbReference>
<accession>A0A0C5V3Q0</accession>
<dbReference type="RefSeq" id="WP_044616724.1">
    <property type="nucleotide sequence ID" value="NZ_CP007142.1"/>
</dbReference>
<sequence>MSYGNRLLIVANIFIIFVLVGCSERPVVERIANTNFYLNDWSDNRSFISVKGSGGDSVVIPNYVLGYRVVGDYALVARQITHDYECSDSSLATVYEDKIEYWLISLNEKKIEQITVNTNSDLYEEARFVEAQTQLSRLHLVEYPSVLRGCENAREVSISEKQSGAAPN</sequence>
<dbReference type="EMBL" id="CP007142">
    <property type="protein sequence ID" value="AJQ94125.1"/>
    <property type="molecule type" value="Genomic_DNA"/>
</dbReference>
<dbReference type="AlphaFoldDB" id="A0A0C5V3Q0"/>
<dbReference type="Proteomes" id="UP000032266">
    <property type="component" value="Chromosome"/>
</dbReference>
<dbReference type="KEGG" id="gsn:YC6258_02083"/>
<organism evidence="1 2">
    <name type="scientific">Gynuella sunshinyii YC6258</name>
    <dbReference type="NCBI Taxonomy" id="1445510"/>
    <lineage>
        <taxon>Bacteria</taxon>
        <taxon>Pseudomonadati</taxon>
        <taxon>Pseudomonadota</taxon>
        <taxon>Gammaproteobacteria</taxon>
        <taxon>Oceanospirillales</taxon>
        <taxon>Saccharospirillaceae</taxon>
        <taxon>Gynuella</taxon>
    </lineage>
</organism>
<proteinExistence type="predicted"/>
<protein>
    <submittedName>
        <fullName evidence="1">Uncharacterized protein</fullName>
    </submittedName>
</protein>
<keyword evidence="2" id="KW-1185">Reference proteome</keyword>
<dbReference type="HOGENOM" id="CLU_1584168_0_0_6"/>
<evidence type="ECO:0000313" key="2">
    <source>
        <dbReference type="Proteomes" id="UP000032266"/>
    </source>
</evidence>
<evidence type="ECO:0000313" key="1">
    <source>
        <dbReference type="EMBL" id="AJQ94125.1"/>
    </source>
</evidence>
<gene>
    <name evidence="1" type="ORF">YC6258_02083</name>
</gene>
<reference evidence="1 2" key="1">
    <citation type="submission" date="2014-01" db="EMBL/GenBank/DDBJ databases">
        <title>Full genme sequencing of cellulolytic bacterium Gynuella sunshinyii YC6258T gen. nov., sp. nov.</title>
        <authorList>
            <person name="Khan H."/>
            <person name="Chung E.J."/>
            <person name="Chung Y.R."/>
        </authorList>
    </citation>
    <scope>NUCLEOTIDE SEQUENCE [LARGE SCALE GENOMIC DNA]</scope>
    <source>
        <strain evidence="1 2">YC6258</strain>
    </source>
</reference>